<evidence type="ECO:0000313" key="3">
    <source>
        <dbReference type="Proteomes" id="UP000010321"/>
    </source>
</evidence>
<organism evidence="2 3">
    <name type="scientific">Bacteroides clarus YIT 12056</name>
    <dbReference type="NCBI Taxonomy" id="762984"/>
    <lineage>
        <taxon>Bacteria</taxon>
        <taxon>Pseudomonadati</taxon>
        <taxon>Bacteroidota</taxon>
        <taxon>Bacteroidia</taxon>
        <taxon>Bacteroidales</taxon>
        <taxon>Bacteroidaceae</taxon>
        <taxon>Bacteroides</taxon>
    </lineage>
</organism>
<dbReference type="EMBL" id="AFBM01000010">
    <property type="protein sequence ID" value="EGF52869.1"/>
    <property type="molecule type" value="Genomic_DNA"/>
</dbReference>
<evidence type="ECO:0000256" key="1">
    <source>
        <dbReference type="SAM" id="Phobius"/>
    </source>
</evidence>
<feature type="transmembrane region" description="Helical" evidence="1">
    <location>
        <begin position="37"/>
        <end position="55"/>
    </location>
</feature>
<evidence type="ECO:0000313" key="2">
    <source>
        <dbReference type="EMBL" id="EGF52869.1"/>
    </source>
</evidence>
<proteinExistence type="predicted"/>
<reference evidence="2 3" key="1">
    <citation type="submission" date="2011-02" db="EMBL/GenBank/DDBJ databases">
        <authorList>
            <person name="Weinstock G."/>
            <person name="Sodergren E."/>
            <person name="Clifton S."/>
            <person name="Fulton L."/>
            <person name="Fulton B."/>
            <person name="Courtney L."/>
            <person name="Fronick C."/>
            <person name="Harrison M."/>
            <person name="Strong C."/>
            <person name="Farmer C."/>
            <person name="Delahaunty K."/>
            <person name="Markovic C."/>
            <person name="Hall O."/>
            <person name="Minx P."/>
            <person name="Tomlinson C."/>
            <person name="Mitreva M."/>
            <person name="Hou S."/>
            <person name="Chen J."/>
            <person name="Wollam A."/>
            <person name="Pepin K.H."/>
            <person name="Johnson M."/>
            <person name="Bhonagiri V."/>
            <person name="Zhang X."/>
            <person name="Suruliraj S."/>
            <person name="Warren W."/>
            <person name="Chinwalla A."/>
            <person name="Mardis E.R."/>
            <person name="Wilson R.K."/>
        </authorList>
    </citation>
    <scope>NUCLEOTIDE SEQUENCE [LARGE SCALE GENOMIC DNA]</scope>
    <source>
        <strain evidence="2 3">YIT 12056</strain>
    </source>
</reference>
<comment type="caution">
    <text evidence="2">The sequence shown here is derived from an EMBL/GenBank/DDBJ whole genome shotgun (WGS) entry which is preliminary data.</text>
</comment>
<feature type="transmembrane region" description="Helical" evidence="1">
    <location>
        <begin position="61"/>
        <end position="83"/>
    </location>
</feature>
<keyword evidence="1" id="KW-0812">Transmembrane</keyword>
<dbReference type="Proteomes" id="UP000010321">
    <property type="component" value="Unassembled WGS sequence"/>
</dbReference>
<keyword evidence="1" id="KW-1133">Transmembrane helix</keyword>
<protein>
    <submittedName>
        <fullName evidence="2">Conserved domain protein</fullName>
    </submittedName>
</protein>
<name>A0ABN0CPF0_9BACE</name>
<gene>
    <name evidence="2" type="ORF">HMPREF9445_01197</name>
</gene>
<keyword evidence="1" id="KW-0472">Membrane</keyword>
<sequence length="88" mass="9501">MAGKKCVNAVTGKKEERKVSSCKAEEYKAGIKLGRNIALIGFFCPIFWGSVIMGAPASVILFNLTHSGIIIALGALIALLNYVKYRRA</sequence>
<keyword evidence="3" id="KW-1185">Reference proteome</keyword>
<accession>A0ABN0CPF0</accession>